<comment type="subcellular location">
    <subcellularLocation>
        <location evidence="1">Cytoplasm</location>
    </subcellularLocation>
</comment>
<dbReference type="InterPro" id="IPR027417">
    <property type="entry name" value="P-loop_NTPase"/>
</dbReference>
<keyword evidence="4 7" id="KW-0067">ATP-binding</keyword>
<dbReference type="InterPro" id="IPR019821">
    <property type="entry name" value="Kinesin_motor_CS"/>
</dbReference>
<evidence type="ECO:0000256" key="9">
    <source>
        <dbReference type="SAM" id="MobiDB-lite"/>
    </source>
</evidence>
<feature type="coiled-coil region" evidence="8">
    <location>
        <begin position="254"/>
        <end position="281"/>
    </location>
</feature>
<evidence type="ECO:0000259" key="10">
    <source>
        <dbReference type="PROSITE" id="PS50067"/>
    </source>
</evidence>
<dbReference type="PROSITE" id="PS00411">
    <property type="entry name" value="KINESIN_MOTOR_1"/>
    <property type="match status" value="1"/>
</dbReference>
<organism evidence="11 12">
    <name type="scientific">Dispira parvispora</name>
    <dbReference type="NCBI Taxonomy" id="1520584"/>
    <lineage>
        <taxon>Eukaryota</taxon>
        <taxon>Fungi</taxon>
        <taxon>Fungi incertae sedis</taxon>
        <taxon>Zoopagomycota</taxon>
        <taxon>Kickxellomycotina</taxon>
        <taxon>Dimargaritomycetes</taxon>
        <taxon>Dimargaritales</taxon>
        <taxon>Dimargaritaceae</taxon>
        <taxon>Dispira</taxon>
    </lineage>
</organism>
<dbReference type="OrthoDB" id="3176171at2759"/>
<accession>A0A9W8AJQ6</accession>
<keyword evidence="7" id="KW-0493">Microtubule</keyword>
<evidence type="ECO:0000256" key="1">
    <source>
        <dbReference type="ARBA" id="ARBA00004496"/>
    </source>
</evidence>
<keyword evidence="12" id="KW-1185">Reference proteome</keyword>
<feature type="region of interest" description="Disordered" evidence="9">
    <location>
        <begin position="553"/>
        <end position="586"/>
    </location>
</feature>
<keyword evidence="3 7" id="KW-0547">Nucleotide-binding</keyword>
<feature type="region of interest" description="Disordered" evidence="9">
    <location>
        <begin position="473"/>
        <end position="505"/>
    </location>
</feature>
<feature type="coiled-coil region" evidence="8">
    <location>
        <begin position="178"/>
        <end position="219"/>
    </location>
</feature>
<evidence type="ECO:0000256" key="7">
    <source>
        <dbReference type="RuleBase" id="RU000394"/>
    </source>
</evidence>
<dbReference type="PRINTS" id="PR00380">
    <property type="entry name" value="KINESINHEAVY"/>
</dbReference>
<feature type="compositionally biased region" description="Polar residues" evidence="9">
    <location>
        <begin position="475"/>
        <end position="488"/>
    </location>
</feature>
<dbReference type="GO" id="GO:0005874">
    <property type="term" value="C:microtubule"/>
    <property type="evidence" value="ECO:0007669"/>
    <property type="project" value="UniProtKB-KW"/>
</dbReference>
<reference evidence="11" key="1">
    <citation type="submission" date="2022-07" db="EMBL/GenBank/DDBJ databases">
        <title>Phylogenomic reconstructions and comparative analyses of Kickxellomycotina fungi.</title>
        <authorList>
            <person name="Reynolds N.K."/>
            <person name="Stajich J.E."/>
            <person name="Barry K."/>
            <person name="Grigoriev I.V."/>
            <person name="Crous P."/>
            <person name="Smith M.E."/>
        </authorList>
    </citation>
    <scope>NUCLEOTIDE SEQUENCE</scope>
    <source>
        <strain evidence="11">RSA 1196</strain>
    </source>
</reference>
<dbReference type="PANTHER" id="PTHR47969:SF15">
    <property type="entry name" value="CHROMOSOME-ASSOCIATED KINESIN KIF4A-RELATED"/>
    <property type="match status" value="1"/>
</dbReference>
<feature type="compositionally biased region" description="Basic and acidic residues" evidence="9">
    <location>
        <begin position="655"/>
        <end position="664"/>
    </location>
</feature>
<feature type="region of interest" description="Disordered" evidence="9">
    <location>
        <begin position="312"/>
        <end position="420"/>
    </location>
</feature>
<dbReference type="GO" id="GO:0003777">
    <property type="term" value="F:microtubule motor activity"/>
    <property type="evidence" value="ECO:0007669"/>
    <property type="project" value="InterPro"/>
</dbReference>
<proteinExistence type="inferred from homology"/>
<dbReference type="AlphaFoldDB" id="A0A9W8AJQ6"/>
<dbReference type="SMART" id="SM00129">
    <property type="entry name" value="KISc"/>
    <property type="match status" value="1"/>
</dbReference>
<feature type="region of interest" description="Disordered" evidence="9">
    <location>
        <begin position="23"/>
        <end position="47"/>
    </location>
</feature>
<dbReference type="GO" id="GO:0005524">
    <property type="term" value="F:ATP binding"/>
    <property type="evidence" value="ECO:0007669"/>
    <property type="project" value="UniProtKB-KW"/>
</dbReference>
<keyword evidence="2" id="KW-0963">Cytoplasm</keyword>
<evidence type="ECO:0000256" key="5">
    <source>
        <dbReference type="ARBA" id="ARBA00023054"/>
    </source>
</evidence>
<dbReference type="GO" id="GO:0007052">
    <property type="term" value="P:mitotic spindle organization"/>
    <property type="evidence" value="ECO:0007669"/>
    <property type="project" value="TreeGrafter"/>
</dbReference>
<comment type="caution">
    <text evidence="6">Lacks conserved residue(s) required for the propagation of feature annotation.</text>
</comment>
<evidence type="ECO:0000313" key="12">
    <source>
        <dbReference type="Proteomes" id="UP001150925"/>
    </source>
</evidence>
<dbReference type="InterPro" id="IPR027640">
    <property type="entry name" value="Kinesin-like_fam"/>
</dbReference>
<protein>
    <recommendedName>
        <fullName evidence="7">Kinesin-like protein</fullName>
    </recommendedName>
</protein>
<comment type="similarity">
    <text evidence="6 7">Belongs to the TRAFAC class myosin-kinesin ATPase superfamily. Kinesin family.</text>
</comment>
<evidence type="ECO:0000256" key="4">
    <source>
        <dbReference type="ARBA" id="ARBA00022840"/>
    </source>
</evidence>
<dbReference type="Gene3D" id="3.40.850.10">
    <property type="entry name" value="Kinesin motor domain"/>
    <property type="match status" value="1"/>
</dbReference>
<evidence type="ECO:0000313" key="11">
    <source>
        <dbReference type="EMBL" id="KAJ1954323.1"/>
    </source>
</evidence>
<feature type="domain" description="Kinesin motor" evidence="10">
    <location>
        <begin position="1"/>
        <end position="178"/>
    </location>
</feature>
<keyword evidence="7" id="KW-0505">Motor protein</keyword>
<evidence type="ECO:0000256" key="6">
    <source>
        <dbReference type="PROSITE-ProRule" id="PRU00283"/>
    </source>
</evidence>
<sequence length="822" mass="91360">MNEKSSRSHAIFSVSLRQERWVNGQGSSPSYHRDPSQLLGLRPASPVNHPRHSAPYGALIASSPDASAEKVVTYSKFHFVDLAGSERLKRTHSVGERVKEGISINSGLLALGNVISALGDTAKRVTHVPYRDSKLTRLLQDSLGGNSQTLMIACVSPAESNLSETLNTLKYANRARNIKNQATLNQELSNDVETLRNQIHRLKAELGQVKGELKQYQQSAGPLGARTNNRISMPISLLARDADGDPMDYQPTAVTMLRKQNESLTAEFEQLNDTYTDLLLKFNNTSLELTKAKESLHEKTQLVLTMQSEALDANTSESRLLSPKTPRSSPPHSGAGETPLRRQGSRIPAPSSSSSSSFGTDASPDRTLGVDGKYSSFPLRRKLSQLPTQHSTPKRIRSNPTDYSASENGSPPESIQEEADSLEYTTTLQAQVLSLRAQLGKAQQKETWYQTQLNAVEKVRDTQEIIIQQLQVQQMVSSTDGQNTQSAEGNKRRLGDESPPPGLAEDLEIPLVRSEEDLSKAGIVPNPLSGDQAFKNLMDQLDEVKQELARMHNPKGTASGAPAEDDSTKEAKSLSSEEGLNARSADVTPAVVPVDIEEEEGQARWELRATIRRLEKQTRERDVEIQRLHAELRDWAEDHARRPITPALQSTSDSPRVKELERENSTLRDQWTAAEELSRRLREDMDTRTVELERGIKHLRQRLGESESQLSQQKTVFDQALDQARAEYEQEMVEMQARAAELEMTISELDAKLGLAEEERDEHRKRYEQVELQYHDKVKVTEELEQHLELLLARLPEQQSEAVNGSNEGAAGEVTSGVPSAV</sequence>
<dbReference type="GO" id="GO:0008017">
    <property type="term" value="F:microtubule binding"/>
    <property type="evidence" value="ECO:0007669"/>
    <property type="project" value="InterPro"/>
</dbReference>
<feature type="non-terminal residue" evidence="11">
    <location>
        <position position="822"/>
    </location>
</feature>
<evidence type="ECO:0000256" key="8">
    <source>
        <dbReference type="SAM" id="Coils"/>
    </source>
</evidence>
<evidence type="ECO:0000256" key="2">
    <source>
        <dbReference type="ARBA" id="ARBA00022490"/>
    </source>
</evidence>
<comment type="caution">
    <text evidence="11">The sequence shown here is derived from an EMBL/GenBank/DDBJ whole genome shotgun (WGS) entry which is preliminary data.</text>
</comment>
<dbReference type="InterPro" id="IPR036961">
    <property type="entry name" value="Kinesin_motor_dom_sf"/>
</dbReference>
<name>A0A9W8AJQ6_9FUNG</name>
<dbReference type="PANTHER" id="PTHR47969">
    <property type="entry name" value="CHROMOSOME-ASSOCIATED KINESIN KIF4A-RELATED"/>
    <property type="match status" value="1"/>
</dbReference>
<dbReference type="GO" id="GO:0005737">
    <property type="term" value="C:cytoplasm"/>
    <property type="evidence" value="ECO:0007669"/>
    <property type="project" value="UniProtKB-SubCell"/>
</dbReference>
<feature type="region of interest" description="Disordered" evidence="9">
    <location>
        <begin position="800"/>
        <end position="822"/>
    </location>
</feature>
<dbReference type="Proteomes" id="UP001150925">
    <property type="component" value="Unassembled WGS sequence"/>
</dbReference>
<dbReference type="SUPFAM" id="SSF52540">
    <property type="entry name" value="P-loop containing nucleoside triphosphate hydrolases"/>
    <property type="match status" value="1"/>
</dbReference>
<evidence type="ECO:0000256" key="3">
    <source>
        <dbReference type="ARBA" id="ARBA00022741"/>
    </source>
</evidence>
<dbReference type="Pfam" id="PF00225">
    <property type="entry name" value="Kinesin"/>
    <property type="match status" value="1"/>
</dbReference>
<dbReference type="PROSITE" id="PS50067">
    <property type="entry name" value="KINESIN_MOTOR_2"/>
    <property type="match status" value="1"/>
</dbReference>
<dbReference type="EMBL" id="JANBPY010002606">
    <property type="protein sequence ID" value="KAJ1954323.1"/>
    <property type="molecule type" value="Genomic_DNA"/>
</dbReference>
<dbReference type="InterPro" id="IPR001752">
    <property type="entry name" value="Kinesin_motor_dom"/>
</dbReference>
<gene>
    <name evidence="11" type="ORF">IWQ62_005784</name>
</gene>
<feature type="region of interest" description="Disordered" evidence="9">
    <location>
        <begin position="643"/>
        <end position="664"/>
    </location>
</feature>
<dbReference type="GO" id="GO:0051231">
    <property type="term" value="P:spindle elongation"/>
    <property type="evidence" value="ECO:0007669"/>
    <property type="project" value="TreeGrafter"/>
</dbReference>
<dbReference type="GO" id="GO:0007018">
    <property type="term" value="P:microtubule-based movement"/>
    <property type="evidence" value="ECO:0007669"/>
    <property type="project" value="InterPro"/>
</dbReference>
<keyword evidence="5 8" id="KW-0175">Coiled coil</keyword>
<dbReference type="GO" id="GO:0005875">
    <property type="term" value="C:microtubule associated complex"/>
    <property type="evidence" value="ECO:0007669"/>
    <property type="project" value="TreeGrafter"/>
</dbReference>
<feature type="compositionally biased region" description="Polar residues" evidence="9">
    <location>
        <begin position="398"/>
        <end position="413"/>
    </location>
</feature>
<feature type="compositionally biased region" description="Polar residues" evidence="9">
    <location>
        <begin position="312"/>
        <end position="331"/>
    </location>
</feature>